<feature type="domain" description="Polymerase/histidinol phosphatase N-terminal" evidence="8">
    <location>
        <begin position="8"/>
        <end position="75"/>
    </location>
</feature>
<dbReference type="InterPro" id="IPR041931">
    <property type="entry name" value="DNA_pol3_alpha_thumb_dom"/>
</dbReference>
<dbReference type="SUPFAM" id="SSF89550">
    <property type="entry name" value="PHP domain-like"/>
    <property type="match status" value="1"/>
</dbReference>
<dbReference type="GO" id="GO:0003887">
    <property type="term" value="F:DNA-directed DNA polymerase activity"/>
    <property type="evidence" value="ECO:0007669"/>
    <property type="project" value="UniProtKB-KW"/>
</dbReference>
<dbReference type="InterPro" id="IPR011708">
    <property type="entry name" value="DNA_pol3_alpha_NTPase_dom"/>
</dbReference>
<evidence type="ECO:0000256" key="4">
    <source>
        <dbReference type="ARBA" id="ARBA00022695"/>
    </source>
</evidence>
<dbReference type="CDD" id="cd12113">
    <property type="entry name" value="PHP_PolIIIA_DnaE3"/>
    <property type="match status" value="1"/>
</dbReference>
<dbReference type="SMART" id="SM00481">
    <property type="entry name" value="POLIIIAc"/>
    <property type="match status" value="1"/>
</dbReference>
<evidence type="ECO:0000259" key="8">
    <source>
        <dbReference type="SMART" id="SM00481"/>
    </source>
</evidence>
<dbReference type="GO" id="GO:0006260">
    <property type="term" value="P:DNA replication"/>
    <property type="evidence" value="ECO:0007669"/>
    <property type="project" value="UniProtKB-KW"/>
</dbReference>
<dbReference type="Pfam" id="PF14579">
    <property type="entry name" value="HHH_6"/>
    <property type="match status" value="1"/>
</dbReference>
<dbReference type="AlphaFoldDB" id="A0A842HBZ4"/>
<dbReference type="RefSeq" id="WP_185674593.1">
    <property type="nucleotide sequence ID" value="NZ_JACHVB010000014.1"/>
</dbReference>
<dbReference type="Gene3D" id="3.20.20.140">
    <property type="entry name" value="Metal-dependent hydrolases"/>
    <property type="match status" value="1"/>
</dbReference>
<dbReference type="PANTHER" id="PTHR32294:SF0">
    <property type="entry name" value="DNA POLYMERASE III SUBUNIT ALPHA"/>
    <property type="match status" value="1"/>
</dbReference>
<evidence type="ECO:0000313" key="9">
    <source>
        <dbReference type="EMBL" id="MBC2593588.1"/>
    </source>
</evidence>
<evidence type="ECO:0000313" key="10">
    <source>
        <dbReference type="Proteomes" id="UP000546464"/>
    </source>
</evidence>
<reference evidence="9 10" key="1">
    <citation type="submission" date="2020-07" db="EMBL/GenBank/DDBJ databases">
        <authorList>
            <person name="Feng X."/>
        </authorList>
    </citation>
    <scope>NUCLEOTIDE SEQUENCE [LARGE SCALE GENOMIC DNA]</scope>
    <source>
        <strain evidence="9 10">JCM31066</strain>
    </source>
</reference>
<comment type="caution">
    <text evidence="9">The sequence shown here is derived from an EMBL/GenBank/DDBJ whole genome shotgun (WGS) entry which is preliminary data.</text>
</comment>
<evidence type="ECO:0000256" key="5">
    <source>
        <dbReference type="ARBA" id="ARBA00022705"/>
    </source>
</evidence>
<comment type="catalytic activity">
    <reaction evidence="7">
        <text>DNA(n) + a 2'-deoxyribonucleoside 5'-triphosphate = DNA(n+1) + diphosphate</text>
        <dbReference type="Rhea" id="RHEA:22508"/>
        <dbReference type="Rhea" id="RHEA-COMP:17339"/>
        <dbReference type="Rhea" id="RHEA-COMP:17340"/>
        <dbReference type="ChEBI" id="CHEBI:33019"/>
        <dbReference type="ChEBI" id="CHEBI:61560"/>
        <dbReference type="ChEBI" id="CHEBI:173112"/>
        <dbReference type="EC" id="2.7.7.7"/>
    </reaction>
</comment>
<dbReference type="InterPro" id="IPR040982">
    <property type="entry name" value="DNA_pol3_finger"/>
</dbReference>
<dbReference type="SUPFAM" id="SSF160975">
    <property type="entry name" value="AF1531-like"/>
    <property type="match status" value="1"/>
</dbReference>
<dbReference type="Proteomes" id="UP000546464">
    <property type="component" value="Unassembled WGS sequence"/>
</dbReference>
<dbReference type="Gene3D" id="1.10.10.1600">
    <property type="entry name" value="Bacterial DNA polymerase III alpha subunit, thumb domain"/>
    <property type="match status" value="1"/>
</dbReference>
<keyword evidence="4 9" id="KW-0548">Nucleotidyltransferase</keyword>
<dbReference type="EMBL" id="JACHVB010000014">
    <property type="protein sequence ID" value="MBC2593588.1"/>
    <property type="molecule type" value="Genomic_DNA"/>
</dbReference>
<dbReference type="Pfam" id="PF07733">
    <property type="entry name" value="DNA_pol3_alpha"/>
    <property type="match status" value="1"/>
</dbReference>
<keyword evidence="3 9" id="KW-0808">Transferase</keyword>
<dbReference type="PANTHER" id="PTHR32294">
    <property type="entry name" value="DNA POLYMERASE III SUBUNIT ALPHA"/>
    <property type="match status" value="1"/>
</dbReference>
<dbReference type="InterPro" id="IPR004013">
    <property type="entry name" value="PHP_dom"/>
</dbReference>
<dbReference type="InterPro" id="IPR016195">
    <property type="entry name" value="Pol/histidinol_Pase-like"/>
</dbReference>
<dbReference type="NCBIfam" id="TIGR00594">
    <property type="entry name" value="polc"/>
    <property type="match status" value="1"/>
</dbReference>
<dbReference type="InterPro" id="IPR029460">
    <property type="entry name" value="DNAPol_HHH"/>
</dbReference>
<dbReference type="GO" id="GO:0008408">
    <property type="term" value="F:3'-5' exonuclease activity"/>
    <property type="evidence" value="ECO:0007669"/>
    <property type="project" value="InterPro"/>
</dbReference>
<gene>
    <name evidence="9" type="primary">dnaE</name>
    <name evidence="9" type="ORF">H5P28_04865</name>
</gene>
<dbReference type="Gene3D" id="1.10.150.870">
    <property type="match status" value="1"/>
</dbReference>
<dbReference type="EC" id="2.7.7.7" evidence="1"/>
<keyword evidence="10" id="KW-1185">Reference proteome</keyword>
<name>A0A842HBZ4_9BACT</name>
<evidence type="ECO:0000256" key="3">
    <source>
        <dbReference type="ARBA" id="ARBA00022679"/>
    </source>
</evidence>
<organism evidence="9 10">
    <name type="scientific">Ruficoccus amylovorans</name>
    <dbReference type="NCBI Taxonomy" id="1804625"/>
    <lineage>
        <taxon>Bacteria</taxon>
        <taxon>Pseudomonadati</taxon>
        <taxon>Verrucomicrobiota</taxon>
        <taxon>Opitutia</taxon>
        <taxon>Puniceicoccales</taxon>
        <taxon>Cerasicoccaceae</taxon>
        <taxon>Ruficoccus</taxon>
    </lineage>
</organism>
<dbReference type="InterPro" id="IPR003141">
    <property type="entry name" value="Pol/His_phosphatase_N"/>
</dbReference>
<evidence type="ECO:0000256" key="6">
    <source>
        <dbReference type="ARBA" id="ARBA00022932"/>
    </source>
</evidence>
<evidence type="ECO:0000256" key="7">
    <source>
        <dbReference type="ARBA" id="ARBA00049244"/>
    </source>
</evidence>
<keyword evidence="5" id="KW-0235">DNA replication</keyword>
<dbReference type="Pfam" id="PF02811">
    <property type="entry name" value="PHP"/>
    <property type="match status" value="1"/>
</dbReference>
<keyword evidence="6" id="KW-0239">DNA-directed DNA polymerase</keyword>
<sequence length="1250" mass="140918">MCKDKEFVHLHVHTDYSLLDGCSRVDRLCQRAEELGMKALSITDHGVLFGLASFFKQAKKYGIKPLLGCEIYLVYDDHLGATNEERAKQKSYHMGLLARNFQGYQNLTRLVSKGHTEGFYRNPRVSLTDLYNHREGLIAFSGCLAAVIPQFLMAGDYESARQACGKFVDMFGKEFFIIELMDHGLKEQQAIIPDLLKLATEFDLKVVCTNDVHYVNASDHQPHDSLLCIQTGSRLSEENRLRYGSQQFYLKSREEMERVFKERPDSLTNTTAVAEMCDVKLPFGEDHYPVYEKPAELSYQPDPANFDRVLDIYVERKNTVLTREGKETIALDEDAREKFRSNGLYLFHLCKQGLQERYGVNYDEVHQLEELGKQLDGDADKHAEALKLCDQLDYELAIITGTGFVDYFLIVWDFIKWARDRGIPVGPGRGSGAGCMVAYVLKITDIDPFRFGLLFERMLNLERVSPPDFDVDFCMRRRDDVVNYVRDKYGRDRVANIITFGTFGAKMIVRDLARINDLTFAEGDKLAKMIPDELNISLDDAVAKSGELQSEIKHNPIAKRIIEEGKVIEGMTRNTGKHACGVIIADQPITNLIPVTLQEGDLTTQYPKGPSEDLGLLKMDFLGLKTLTVISDAQENVRQLPGQEDFDIEKVSLEDPATFQLLKDAKTVGVFQLESGGMQALCRQLETSSIDEIVALIALYRPGPMQFIPQYIKGKKDPSTMQVPHPLLKELVEETYGVLVYQEQVMQSAQIIAGYTLGGADILRRAMGKKIKEVMDAQKEIFITGAKETNNIDRRKAEEIFAILEKFAQYGFNKSHSAAYAMLSYRTAYLKANFPCQFMAAVLSSELGNADKVSHFIEECENLNIEVLGPDINESRLMFTPVKDEHKGDEAAWSIRFGLAAIKGVGDAAARIILAERDKNGPFTDFHDFITRTADAAVNRRVVECLVKTGAFDYCGVDRGHLLAAVEQVINEVADLARDREAGQANMFDMLMDDSDGADDSGPGHSAIRTDGPPMPMAEKLQYEKELLGFYVSGHPMNEFHGLDDIINNLIPGEDLKLCDRQSFRLCGVALNINKRLTRKDNRPWAFFTLATRKAYYQINAFPDAFEKYAQNLAEDGKIVLVEGEIRYDEERGETRLNANYIGAMSAESAAAYVTAATLYTGTEDAPLADLARFLRELVDTNESGGTKLRLAVMVNEDEALYFESPDYVACKLVPQLYEKLKKHPAVRRIELDSRPLREPERPKWERSKK</sequence>
<dbReference type="CDD" id="cd04485">
    <property type="entry name" value="DnaE_OBF"/>
    <property type="match status" value="1"/>
</dbReference>
<protein>
    <recommendedName>
        <fullName evidence="2">DNA polymerase III subunit alpha</fullName>
        <ecNumber evidence="1">2.7.7.7</ecNumber>
    </recommendedName>
</protein>
<evidence type="ECO:0000256" key="2">
    <source>
        <dbReference type="ARBA" id="ARBA00019114"/>
    </source>
</evidence>
<dbReference type="Pfam" id="PF17657">
    <property type="entry name" value="DNA_pol3_finger"/>
    <property type="match status" value="1"/>
</dbReference>
<accession>A0A842HBZ4</accession>
<proteinExistence type="predicted"/>
<evidence type="ECO:0000256" key="1">
    <source>
        <dbReference type="ARBA" id="ARBA00012417"/>
    </source>
</evidence>
<dbReference type="NCBIfam" id="NF004226">
    <property type="entry name" value="PRK05673.1"/>
    <property type="match status" value="1"/>
</dbReference>
<dbReference type="InterPro" id="IPR004805">
    <property type="entry name" value="DnaE2/DnaE/PolC"/>
</dbReference>